<dbReference type="Proteomes" id="UP000066624">
    <property type="component" value="Chromosome"/>
</dbReference>
<reference evidence="1 2" key="1">
    <citation type="submission" date="2015-07" db="EMBL/GenBank/DDBJ databases">
        <authorList>
            <person name="Noorani M."/>
        </authorList>
    </citation>
    <scope>NUCLEOTIDE SEQUENCE [LARGE SCALE GENOMIC DNA]</scope>
    <source>
        <strain evidence="1 2">KCTC 42284</strain>
    </source>
</reference>
<keyword evidence="1" id="KW-0378">Hydrolase</keyword>
<dbReference type="STRING" id="1579979.WM2015_1508"/>
<dbReference type="GO" id="GO:0018773">
    <property type="term" value="F:acetylpyruvate hydrolase activity"/>
    <property type="evidence" value="ECO:0007669"/>
    <property type="project" value="TreeGrafter"/>
</dbReference>
<proteinExistence type="predicted"/>
<dbReference type="Pfam" id="PF01557">
    <property type="entry name" value="FAA_hydrolase"/>
    <property type="match status" value="1"/>
</dbReference>
<dbReference type="InterPro" id="IPR011234">
    <property type="entry name" value="Fumarylacetoacetase-like_C"/>
</dbReference>
<dbReference type="Gene3D" id="3.90.850.10">
    <property type="entry name" value="Fumarylacetoacetase-like, C-terminal domain"/>
    <property type="match status" value="1"/>
</dbReference>
<dbReference type="KEGG" id="wma:WM2015_1508"/>
<dbReference type="SUPFAM" id="SSF56529">
    <property type="entry name" value="FAH"/>
    <property type="match status" value="1"/>
</dbReference>
<dbReference type="RefSeq" id="WP_049725486.1">
    <property type="nucleotide sequence ID" value="NZ_CP012154.1"/>
</dbReference>
<dbReference type="OrthoDB" id="9805307at2"/>
<sequence length="225" mass="25068">MSADLRWTPPEVLDQDGRAYALRHVWCVGRNYAEHAREMGVDPSRSTPVFFSKPAQAVIQSGIVTYPERTEDLHHEVELVVLLARGGRSLAAADWPERIWGYAVGVDLTRRDLQAKFKQAGQPWELSKGFDESAPVGSIVPAERWQPRSDCMIRLSVNGESRQHARLGEMIWSVAELLERLSHEVQLNSGDVVFTGTPAGVASLQRGDRVQAEIEGLPVLEFDVT</sequence>
<dbReference type="PANTHER" id="PTHR11820">
    <property type="entry name" value="ACYLPYRUVASE"/>
    <property type="match status" value="1"/>
</dbReference>
<evidence type="ECO:0000313" key="1">
    <source>
        <dbReference type="EMBL" id="AKS41879.1"/>
    </source>
</evidence>
<protein>
    <submittedName>
        <fullName evidence="1">Fumarylacetoacetate hydrolase</fullName>
    </submittedName>
</protein>
<organism evidence="1 2">
    <name type="scientific">Wenzhouxiangella marina</name>
    <dbReference type="NCBI Taxonomy" id="1579979"/>
    <lineage>
        <taxon>Bacteria</taxon>
        <taxon>Pseudomonadati</taxon>
        <taxon>Pseudomonadota</taxon>
        <taxon>Gammaproteobacteria</taxon>
        <taxon>Chromatiales</taxon>
        <taxon>Wenzhouxiangellaceae</taxon>
        <taxon>Wenzhouxiangella</taxon>
    </lineage>
</organism>
<keyword evidence="2" id="KW-1185">Reference proteome</keyword>
<dbReference type="EMBL" id="CP012154">
    <property type="protein sequence ID" value="AKS41879.1"/>
    <property type="molecule type" value="Genomic_DNA"/>
</dbReference>
<accession>A0A0K0XVZ5</accession>
<gene>
    <name evidence="1" type="ORF">WM2015_1508</name>
</gene>
<dbReference type="InterPro" id="IPR036663">
    <property type="entry name" value="Fumarylacetoacetase_C_sf"/>
</dbReference>
<name>A0A0K0XVZ5_9GAMM</name>
<evidence type="ECO:0000313" key="2">
    <source>
        <dbReference type="Proteomes" id="UP000066624"/>
    </source>
</evidence>
<dbReference type="AlphaFoldDB" id="A0A0K0XVZ5"/>
<dbReference type="PANTHER" id="PTHR11820:SF90">
    <property type="entry name" value="FLUTATHIONE S-TRANSFERASE"/>
    <property type="match status" value="1"/>
</dbReference>